<dbReference type="Pfam" id="PF11915">
    <property type="entry name" value="DUF3433"/>
    <property type="match status" value="2"/>
</dbReference>
<dbReference type="Proteomes" id="UP000247810">
    <property type="component" value="Unassembled WGS sequence"/>
</dbReference>
<feature type="transmembrane region" description="Helical" evidence="2">
    <location>
        <begin position="571"/>
        <end position="591"/>
    </location>
</feature>
<name>A0A319DRJ1_9EURO</name>
<feature type="transmembrane region" description="Helical" evidence="2">
    <location>
        <begin position="119"/>
        <end position="138"/>
    </location>
</feature>
<reference evidence="3 4" key="1">
    <citation type="submission" date="2018-02" db="EMBL/GenBank/DDBJ databases">
        <title>The genomes of Aspergillus section Nigri reveals drivers in fungal speciation.</title>
        <authorList>
            <consortium name="DOE Joint Genome Institute"/>
            <person name="Vesth T.C."/>
            <person name="Nybo J."/>
            <person name="Theobald S."/>
            <person name="Brandl J."/>
            <person name="Frisvad J.C."/>
            <person name="Nielsen K.F."/>
            <person name="Lyhne E.K."/>
            <person name="Kogle M.E."/>
            <person name="Kuo A."/>
            <person name="Riley R."/>
            <person name="Clum A."/>
            <person name="Nolan M."/>
            <person name="Lipzen A."/>
            <person name="Salamov A."/>
            <person name="Henrissat B."/>
            <person name="Wiebenga A."/>
            <person name="De vries R.P."/>
            <person name="Grigoriev I.V."/>
            <person name="Mortensen U.H."/>
            <person name="Andersen M.R."/>
            <person name="Baker S.E."/>
        </authorList>
    </citation>
    <scope>NUCLEOTIDE SEQUENCE [LARGE SCALE GENOMIC DNA]</scope>
    <source>
        <strain evidence="3 4">CBS 707.79</strain>
    </source>
</reference>
<keyword evidence="2" id="KW-0472">Membrane</keyword>
<keyword evidence="2" id="KW-1133">Transmembrane helix</keyword>
<gene>
    <name evidence="3" type="ORF">BO71DRAFT_360865</name>
</gene>
<dbReference type="EMBL" id="KZ825970">
    <property type="protein sequence ID" value="PYH90728.1"/>
    <property type="molecule type" value="Genomic_DNA"/>
</dbReference>
<evidence type="ECO:0000313" key="3">
    <source>
        <dbReference type="EMBL" id="PYH90728.1"/>
    </source>
</evidence>
<feature type="transmembrane region" description="Helical" evidence="2">
    <location>
        <begin position="184"/>
        <end position="203"/>
    </location>
</feature>
<evidence type="ECO:0000256" key="2">
    <source>
        <dbReference type="SAM" id="Phobius"/>
    </source>
</evidence>
<keyword evidence="4" id="KW-1185">Reference proteome</keyword>
<dbReference type="PANTHER" id="PTHR37544:SF3">
    <property type="entry name" value="SPRAY"/>
    <property type="match status" value="1"/>
</dbReference>
<dbReference type="OrthoDB" id="3248909at2759"/>
<feature type="region of interest" description="Disordered" evidence="1">
    <location>
        <begin position="1"/>
        <end position="31"/>
    </location>
</feature>
<keyword evidence="2" id="KW-0812">Transmembrane</keyword>
<feature type="transmembrane region" description="Helical" evidence="2">
    <location>
        <begin position="74"/>
        <end position="93"/>
    </location>
</feature>
<evidence type="ECO:0000256" key="1">
    <source>
        <dbReference type="SAM" id="MobiDB-lite"/>
    </source>
</evidence>
<proteinExistence type="predicted"/>
<dbReference type="PANTHER" id="PTHR37544">
    <property type="entry name" value="SPRAY-RELATED"/>
    <property type="match status" value="1"/>
</dbReference>
<feature type="transmembrane region" description="Helical" evidence="2">
    <location>
        <begin position="795"/>
        <end position="818"/>
    </location>
</feature>
<organism evidence="3 4">
    <name type="scientific">Aspergillus ellipticus CBS 707.79</name>
    <dbReference type="NCBI Taxonomy" id="1448320"/>
    <lineage>
        <taxon>Eukaryota</taxon>
        <taxon>Fungi</taxon>
        <taxon>Dikarya</taxon>
        <taxon>Ascomycota</taxon>
        <taxon>Pezizomycotina</taxon>
        <taxon>Eurotiomycetes</taxon>
        <taxon>Eurotiomycetidae</taxon>
        <taxon>Eurotiales</taxon>
        <taxon>Aspergillaceae</taxon>
        <taxon>Aspergillus</taxon>
        <taxon>Aspergillus subgen. Circumdati</taxon>
    </lineage>
</organism>
<dbReference type="InterPro" id="IPR021840">
    <property type="entry name" value="DUF3433"/>
</dbReference>
<sequence>MNYPLGDDSASGSPPTPPFAPRGACPSSMSGGLEKRLSDVWLFFTQRLSPGRATPLNGQPSLAGGWRPVALRPAYLFVIASVMFAMLITLDVLRRYSQQYGGLYFFPDTDNVSDAQSFAYNYLPIIAALVLVTLWSFIDYDVLRLEPYFQISRPEGSPASVLFINYNFGQSFLTPLTSAKRGHWVVLLVSIATLFIRMFLPALQSTLLELRELDVLSEEQIKTWPKLLDLHTQAVWIMAQRSNETLALDSVLTARDNLRSTHSASYAVAPVEITLEDRRESTVWTLNQTIYWAQLSCHNVLVDDHLSVSINDTTNGTSTLSWNVTGVQMQDVDGTDQQCTLDFNYTNIYFPTTDYLQVRYWEPVWPNRTQSAHHQGNAFTAHGCDDPYDLYGIVISVNATDAGADSISQLGSEFTSSAGIFGCKIDYRQAEAQVSMHANSSITSVYGYPDSQRELSTDQFNIDAFQGLLAQRAPYTGDMLFIELNETTGDTTVTELPVISQDLDDIEPLLVLDASTVMTPDEFESKVTRSVVETFVLTMGRLFNPDQDPTRVPAQRFSTQVAIAVVSFASWWSEVILAIGVILTVCLIYFYGTRPNILQNDPGSIRAMCSILTDLFVPSNVLSDPQSEFHQFSTRQLRQVLRNCQLRWQHGPMGSRLEIVTADGSPVHLGEQMRTRVDPMPHFLVIPIFIVEFLLLAAVIAVMGVVAASLAHDGRLQHLSQSSSSFLQVVTSFLPSLVASSVAALCNSILRNISILEPWVHLQRGMVTARTSLSMNYASQTPWSVLKKAIQNRHLLLGLVSFACVANMLLSVVAGGLFTQKLTQSYLPSTSLYLNYSTSQFRRTDFAPDFTEFDLIQTSVTSGVPMLSWMAPNYSFIPIKNTDPDPDVMYGATTLGIGSDLECQALQIPQNLKQEGDETYWVYRPTRDVSRECMVNMTALVRPSEAIALSIHFLSPIAESDVDMCQMSSVVVVGRWDYTAESPFTSNNTIALQCEPRLKLGNFSVTFDRRGQISDIDPIAGTEITSGPLYDNATVGLGQFNKVFAAIPQSFVGEEPGRNRSYVSSYDWAGFLVARLYKQHQKIVPLEASELMAQSQIVYQWVYSTYFSIWRNMYLVALEEQAPAGNATVISNTWTMVPSVPSLAMALIIIALDTLVVLVVFGTRRGRFKGPRMPRSIGAIIPWIAHSRMLHDFRDTYSWTNTQRRAHLVRLNKRYGFRMFLHADGRWRFAVDEEAVGLEDKPEGPVDATKGPEVIELRPLGGVQPVEVVEVVERPNDE</sequence>
<evidence type="ECO:0000313" key="4">
    <source>
        <dbReference type="Proteomes" id="UP000247810"/>
    </source>
</evidence>
<feature type="transmembrane region" description="Helical" evidence="2">
    <location>
        <begin position="683"/>
        <end position="706"/>
    </location>
</feature>
<dbReference type="STRING" id="1448320.A0A319DRJ1"/>
<dbReference type="AlphaFoldDB" id="A0A319DRJ1"/>
<dbReference type="VEuPathDB" id="FungiDB:BO71DRAFT_360865"/>
<feature type="transmembrane region" description="Helical" evidence="2">
    <location>
        <begin position="1143"/>
        <end position="1163"/>
    </location>
</feature>
<protein>
    <submittedName>
        <fullName evidence="3">Uncharacterized protein</fullName>
    </submittedName>
</protein>
<feature type="transmembrane region" description="Helical" evidence="2">
    <location>
        <begin position="726"/>
        <end position="746"/>
    </location>
</feature>
<accession>A0A319DRJ1</accession>